<evidence type="ECO:0000313" key="2">
    <source>
        <dbReference type="EMBL" id="VGO15127.1"/>
    </source>
</evidence>
<accession>A0A6C2U5P1</accession>
<evidence type="ECO:0008006" key="4">
    <source>
        <dbReference type="Google" id="ProtNLM"/>
    </source>
</evidence>
<dbReference type="AlphaFoldDB" id="A0A6C2U5P1"/>
<proteinExistence type="predicted"/>
<dbReference type="EMBL" id="CAAHFG010000002">
    <property type="protein sequence ID" value="VGO15127.1"/>
    <property type="molecule type" value="Genomic_DNA"/>
</dbReference>
<gene>
    <name evidence="2" type="ORF">PDESU_03708</name>
</gene>
<dbReference type="RefSeq" id="WP_136080723.1">
    <property type="nucleotide sequence ID" value="NZ_CAAHFG010000002.1"/>
</dbReference>
<name>A0A6C2U5P1_PONDE</name>
<protein>
    <recommendedName>
        <fullName evidence="4">DUF11 domain-containing protein</fullName>
    </recommendedName>
</protein>
<keyword evidence="3" id="KW-1185">Reference proteome</keyword>
<feature type="signal peptide" evidence="1">
    <location>
        <begin position="1"/>
        <end position="23"/>
    </location>
</feature>
<feature type="chain" id="PRO_5025501278" description="DUF11 domain-containing protein" evidence="1">
    <location>
        <begin position="24"/>
        <end position="965"/>
    </location>
</feature>
<reference evidence="2 3" key="1">
    <citation type="submission" date="2019-04" db="EMBL/GenBank/DDBJ databases">
        <authorList>
            <person name="Van Vliet M D."/>
        </authorList>
    </citation>
    <scope>NUCLEOTIDE SEQUENCE [LARGE SCALE GENOMIC DNA]</scope>
    <source>
        <strain evidence="2 3">F1</strain>
    </source>
</reference>
<organism evidence="2 3">
    <name type="scientific">Pontiella desulfatans</name>
    <dbReference type="NCBI Taxonomy" id="2750659"/>
    <lineage>
        <taxon>Bacteria</taxon>
        <taxon>Pseudomonadati</taxon>
        <taxon>Kiritimatiellota</taxon>
        <taxon>Kiritimatiellia</taxon>
        <taxon>Kiritimatiellales</taxon>
        <taxon>Pontiellaceae</taxon>
        <taxon>Pontiella</taxon>
    </lineage>
</organism>
<evidence type="ECO:0000256" key="1">
    <source>
        <dbReference type="SAM" id="SignalP"/>
    </source>
</evidence>
<sequence>MKKRRFIATGVMLISGLAMTASAAVILENDFDTDTTGFTLSGTDATLTNNTIRLDDNSITENAQMVSDTFNPNAASNVVVSFDYYSNAQGGQSHAFELSGDGSTQGILLHVAGGSSQIQNRESSAFVNLTPNFTMQAATWYNFKFTLPPETTSGKTFDLQVTQQGQPAGNILDVTDQPFRNEIGTYDFTKWFFNTAVSASGGDYIIDNVVISNQFFDAPPPPDIDPGDLVKYTFSASNTVADATASNVSASAFTADSGYVNTTVGGGASTGGFPLWQTSADPTTASITLTPDDGYSLGCSALLFGLRMDGTAGGRPYKVELTSSATGTNVLFEVYNKDWATEDGITSGGNVWALVNNQFKDITVDLTQWPELLTNSTVTFTWDYFEKYAAANGQWRMDDIYVEGSAFEYTGPGILAPYSTNITSIVDEDFNGTPGTLLILEEFDTLPTNSWTFNDNGAVATNTGPNAVDPFGTPGASLNLDMTAAGVPDANVDIQLSGDDADQPLKIEFSFNPADFSAAHEFALRNSGGTPGIQMDLANSSGQVRYHNGTAMTPLGVTLDEGSWYQFKIVTSPESNASGDTFDLTILNTNNVTVFSTNGLSFRNDLADYDHARFYFNTGSPTDDGQFYIDNVYIRAVPDAETDSGAVFSYGSEVTGPESAFFPTVGGGLSAELKNSEINSNPEVDVFFTVDDPNRPLHIVFDYRPETAGTKNFGFRLVDNNQLDDTSSFDTQGMDGMRMMQGATVGLQNKPTPTDSWVQLGITPVEGQWHTVEIIASPESAATKTFDITVWDTSGAVIGSATNQPFRSDITNYTSFGFFFNRTKESSDDKAFYIDNLKIGNGISQLTAYEQWAEDNGLTSGNDDETDNPDGDVLNNKGEYVFGGSPTNGADVGVGQEFDAGGAYVYTVRNDTDLTVQILTRANLMFGEWATNSAAVISVDDGELGTYTNAVGIGGNQLFYKLLVE</sequence>
<evidence type="ECO:0000313" key="3">
    <source>
        <dbReference type="Proteomes" id="UP000366872"/>
    </source>
</evidence>
<dbReference type="Proteomes" id="UP000366872">
    <property type="component" value="Unassembled WGS sequence"/>
</dbReference>
<keyword evidence="1" id="KW-0732">Signal</keyword>